<evidence type="ECO:0000313" key="2">
    <source>
        <dbReference type="Proteomes" id="UP000516349"/>
    </source>
</evidence>
<dbReference type="AlphaFoldDB" id="A0A7H1NNK6"/>
<sequence length="80" mass="8899">MAITARSSSAFHGCHRRFSRLPADQCRQDSRGGDCRTDDSVVGVPDVDRDAAACTVRPDLAIIQKNIRTARLQRFLPLRC</sequence>
<dbReference type="EMBL" id="CP060244">
    <property type="protein sequence ID" value="QNT77366.1"/>
    <property type="molecule type" value="Genomic_DNA"/>
</dbReference>
<organism evidence="1 2">
    <name type="scientific">Entomobacter blattae</name>
    <dbReference type="NCBI Taxonomy" id="2762277"/>
    <lineage>
        <taxon>Bacteria</taxon>
        <taxon>Pseudomonadati</taxon>
        <taxon>Pseudomonadota</taxon>
        <taxon>Alphaproteobacteria</taxon>
        <taxon>Acetobacterales</taxon>
        <taxon>Acetobacteraceae</taxon>
        <taxon>Entomobacter</taxon>
    </lineage>
</organism>
<gene>
    <name evidence="1" type="ORF">JGUZn3_00990</name>
</gene>
<dbReference type="Proteomes" id="UP000516349">
    <property type="component" value="Chromosome"/>
</dbReference>
<dbReference type="KEGG" id="ebla:JGUZn3_00990"/>
<protein>
    <submittedName>
        <fullName evidence="1">Uncharacterized protein</fullName>
    </submittedName>
</protein>
<proteinExistence type="predicted"/>
<reference evidence="1 2" key="1">
    <citation type="submission" date="2020-08" db="EMBL/GenBank/DDBJ databases">
        <title>Complete genome sequence of Entomobacter blattae G55GP.</title>
        <authorList>
            <person name="Poehlein A."/>
            <person name="Guzman J."/>
            <person name="Daniel R."/>
            <person name="Vilcinskas A."/>
        </authorList>
    </citation>
    <scope>NUCLEOTIDE SEQUENCE [LARGE SCALE GENOMIC DNA]</scope>
    <source>
        <strain evidence="1 2">G55GP</strain>
    </source>
</reference>
<keyword evidence="2" id="KW-1185">Reference proteome</keyword>
<name>A0A7H1NNK6_9PROT</name>
<evidence type="ECO:0000313" key="1">
    <source>
        <dbReference type="EMBL" id="QNT77366.1"/>
    </source>
</evidence>
<accession>A0A7H1NNK6</accession>